<proteinExistence type="predicted"/>
<evidence type="ECO:0000256" key="1">
    <source>
        <dbReference type="SAM" id="Phobius"/>
    </source>
</evidence>
<keyword evidence="1" id="KW-1133">Transmembrane helix</keyword>
<evidence type="ECO:0000313" key="3">
    <source>
        <dbReference type="EMBL" id="VIO96155.1"/>
    </source>
</evidence>
<keyword evidence="1" id="KW-0472">Membrane</keyword>
<protein>
    <submittedName>
        <fullName evidence="2 5">Bm14359</fullName>
    </submittedName>
</protein>
<dbReference type="OrthoDB" id="5855006at2759"/>
<gene>
    <name evidence="2 5 6" type="ORF">Bm14359</name>
    <name evidence="3" type="ORF">BM_BM14359</name>
    <name evidence="2" type="ORF">BM_Bm14359</name>
</gene>
<evidence type="ECO:0000313" key="5">
    <source>
        <dbReference type="WBParaSite" id="Bm14359.1"/>
    </source>
</evidence>
<keyword evidence="1" id="KW-0812">Transmembrane</keyword>
<dbReference type="WormBase" id="Bm14359">
    <property type="protein sequence ID" value="BM30010"/>
    <property type="gene ID" value="WBGene00234620"/>
</dbReference>
<dbReference type="Proteomes" id="UP000006672">
    <property type="component" value="Unassembled WGS sequence"/>
</dbReference>
<dbReference type="AlphaFoldDB" id="A0A0J9Y4E9"/>
<dbReference type="KEGG" id="bmy:BM_BM14359"/>
<reference evidence="3" key="3">
    <citation type="submission" date="2019-04" db="EMBL/GenBank/DDBJ databases">
        <authorList>
            <person name="Howe K."/>
            <person name="Paulini M."/>
            <person name="Williams G."/>
        </authorList>
    </citation>
    <scope>NUCLEOTIDE SEQUENCE [LARGE SCALE GENOMIC DNA]</scope>
    <source>
        <strain evidence="3">FR3</strain>
    </source>
</reference>
<feature type="transmembrane region" description="Helical" evidence="1">
    <location>
        <begin position="35"/>
        <end position="58"/>
    </location>
</feature>
<name>A0A0J9Y4E9_BRUMA</name>
<dbReference type="CTD" id="66058051"/>
<dbReference type="WBParaSite" id="Bm14359.1">
    <property type="protein sequence ID" value="Bm14359.1"/>
    <property type="gene ID" value="WBGene00234620"/>
</dbReference>
<evidence type="ECO:0000313" key="6">
    <source>
        <dbReference type="WormBase" id="Bm14359"/>
    </source>
</evidence>
<dbReference type="RefSeq" id="XP_042936155.1">
    <property type="nucleotide sequence ID" value="XM_043080221.1"/>
</dbReference>
<sequence>MFISRRVVDEKKESDDTDADAIIFNDPQGVTLSKFALGVSVILYLCAMSSLLFLYELIKPTFT</sequence>
<reference evidence="2" key="2">
    <citation type="submission" date="2012-12" db="EMBL/GenBank/DDBJ databases">
        <authorList>
            <person name="Gao Y.W."/>
            <person name="Fan S.T."/>
            <person name="Sun H.T."/>
            <person name="Wang Z."/>
            <person name="Gao X.L."/>
            <person name="Li Y.G."/>
            <person name="Wang T.C."/>
            <person name="Zhang K."/>
            <person name="Xu W.W."/>
            <person name="Yu Z.J."/>
            <person name="Xia X.Z."/>
        </authorList>
    </citation>
    <scope>NUCLEOTIDE SEQUENCE</scope>
    <source>
        <strain evidence="2">FR3</strain>
    </source>
</reference>
<organism evidence="2">
    <name type="scientific">Brugia malayi</name>
    <name type="common">Filarial nematode worm</name>
    <dbReference type="NCBI Taxonomy" id="6279"/>
    <lineage>
        <taxon>Eukaryota</taxon>
        <taxon>Metazoa</taxon>
        <taxon>Ecdysozoa</taxon>
        <taxon>Nematoda</taxon>
        <taxon>Chromadorea</taxon>
        <taxon>Rhabditida</taxon>
        <taxon>Spirurina</taxon>
        <taxon>Spiruromorpha</taxon>
        <taxon>Filarioidea</taxon>
        <taxon>Onchocercidae</taxon>
        <taxon>Brugia</taxon>
    </lineage>
</organism>
<dbReference type="GeneID" id="66058051"/>
<keyword evidence="4" id="KW-1185">Reference proteome</keyword>
<reference evidence="2 4" key="1">
    <citation type="journal article" date="2007" name="Science">
        <title>Draft genome of the filarial nematode parasite Brugia malayi.</title>
        <authorList>
            <person name="Ghedin E."/>
            <person name="Wang S."/>
            <person name="Spiro D."/>
            <person name="Caler E."/>
            <person name="Zhao Q."/>
            <person name="Crabtree J."/>
            <person name="Allen J.E."/>
            <person name="Delcher A.L."/>
            <person name="Guiliano D.B."/>
            <person name="Miranda-Saavedra D."/>
            <person name="Angiuoli S.V."/>
            <person name="Creasy T."/>
            <person name="Amedeo P."/>
            <person name="Haas B."/>
            <person name="El-Sayed N.M."/>
            <person name="Wortman J.R."/>
            <person name="Feldblyum T."/>
            <person name="Tallon L."/>
            <person name="Schatz M."/>
            <person name="Shumway M."/>
            <person name="Koo H."/>
            <person name="Salzberg S.L."/>
            <person name="Schobel S."/>
            <person name="Pertea M."/>
            <person name="Pop M."/>
            <person name="White O."/>
            <person name="Barton G.J."/>
            <person name="Carlow C.K."/>
            <person name="Crawford M.J."/>
            <person name="Daub J."/>
            <person name="Dimmic M.W."/>
            <person name="Estes C.F."/>
            <person name="Foster J.M."/>
            <person name="Ganatra M."/>
            <person name="Gregory W.F."/>
            <person name="Johnson N.M."/>
            <person name="Jin J."/>
            <person name="Komuniecki R."/>
            <person name="Korf I."/>
            <person name="Kumar S."/>
            <person name="Laney S."/>
            <person name="Li B.W."/>
            <person name="Li W."/>
            <person name="Lindblom T.H."/>
            <person name="Lustigman S."/>
            <person name="Ma D."/>
            <person name="Maina C.V."/>
            <person name="Martin D.M."/>
            <person name="McCarter J.P."/>
            <person name="McReynolds L."/>
            <person name="Mitreva M."/>
            <person name="Nutman T.B."/>
            <person name="Parkinson J."/>
            <person name="Peregrin-Alvarez J.M."/>
            <person name="Poole C."/>
            <person name="Ren Q."/>
            <person name="Saunders L."/>
            <person name="Sluder A.E."/>
            <person name="Smith K."/>
            <person name="Stanke M."/>
            <person name="Unnasch T.R."/>
            <person name="Ware J."/>
            <person name="Wei A.D."/>
            <person name="Weil G."/>
            <person name="Williams D.J."/>
            <person name="Zhang Y."/>
            <person name="Williams S.A."/>
            <person name="Fraser-Liggett C."/>
            <person name="Slatko B."/>
            <person name="Blaxter M.L."/>
            <person name="Scott A.L."/>
        </authorList>
    </citation>
    <scope>NUCLEOTIDE SEQUENCE</scope>
    <source>
        <strain evidence="2 4">FR3</strain>
    </source>
</reference>
<reference evidence="5" key="4">
    <citation type="submission" date="2019-12" db="UniProtKB">
        <authorList>
            <consortium name="WormBaseParasite"/>
        </authorList>
    </citation>
    <scope>IDENTIFICATION</scope>
</reference>
<accession>A0A4E9FGT6</accession>
<dbReference type="EMBL" id="LN857024">
    <property type="protein sequence ID" value="CDQ02051.1"/>
    <property type="molecule type" value="Genomic_DNA"/>
</dbReference>
<evidence type="ECO:0000313" key="4">
    <source>
        <dbReference type="Proteomes" id="UP000006672"/>
    </source>
</evidence>
<evidence type="ECO:0000313" key="2">
    <source>
        <dbReference type="EMBL" id="CDQ02051.1"/>
    </source>
</evidence>
<dbReference type="EMBL" id="CAAKNF010000194">
    <property type="protein sequence ID" value="VIO96155.1"/>
    <property type="molecule type" value="Genomic_DNA"/>
</dbReference>
<accession>A0A0J9Y4E9</accession>